<feature type="compositionally biased region" description="Basic and acidic residues" evidence="1">
    <location>
        <begin position="464"/>
        <end position="485"/>
    </location>
</feature>
<dbReference type="PANTHER" id="PTHR31704">
    <property type="entry name" value="MYB/SANT-LIKE DNA-BINDING DOMAIN PROTEIN-RELATED"/>
    <property type="match status" value="1"/>
</dbReference>
<dbReference type="STRING" id="35608.A0A2U1MTD8"/>
<proteinExistence type="predicted"/>
<dbReference type="Gene3D" id="1.10.10.10">
    <property type="entry name" value="Winged helix-like DNA-binding domain superfamily/Winged helix DNA-binding domain"/>
    <property type="match status" value="1"/>
</dbReference>
<feature type="compositionally biased region" description="Polar residues" evidence="1">
    <location>
        <begin position="974"/>
        <end position="990"/>
    </location>
</feature>
<organism evidence="3 4">
    <name type="scientific">Artemisia annua</name>
    <name type="common">Sweet wormwood</name>
    <dbReference type="NCBI Taxonomy" id="35608"/>
    <lineage>
        <taxon>Eukaryota</taxon>
        <taxon>Viridiplantae</taxon>
        <taxon>Streptophyta</taxon>
        <taxon>Embryophyta</taxon>
        <taxon>Tracheophyta</taxon>
        <taxon>Spermatophyta</taxon>
        <taxon>Magnoliopsida</taxon>
        <taxon>eudicotyledons</taxon>
        <taxon>Gunneridae</taxon>
        <taxon>Pentapetalae</taxon>
        <taxon>asterids</taxon>
        <taxon>campanulids</taxon>
        <taxon>Asterales</taxon>
        <taxon>Asteraceae</taxon>
        <taxon>Asteroideae</taxon>
        <taxon>Anthemideae</taxon>
        <taxon>Artemisiinae</taxon>
        <taxon>Artemisia</taxon>
    </lineage>
</organism>
<dbReference type="Pfam" id="PF00538">
    <property type="entry name" value="Linker_histone"/>
    <property type="match status" value="1"/>
</dbReference>
<feature type="region of interest" description="Disordered" evidence="1">
    <location>
        <begin position="453"/>
        <end position="506"/>
    </location>
</feature>
<dbReference type="InterPro" id="IPR036388">
    <property type="entry name" value="WH-like_DNA-bd_sf"/>
</dbReference>
<protein>
    <submittedName>
        <fullName evidence="3">Myb/SANT-like domain-containing protein</fullName>
    </submittedName>
</protein>
<dbReference type="GO" id="GO:0000786">
    <property type="term" value="C:nucleosome"/>
    <property type="evidence" value="ECO:0007669"/>
    <property type="project" value="InterPro"/>
</dbReference>
<accession>A0A2U1MTD8</accession>
<dbReference type="SMART" id="SM00526">
    <property type="entry name" value="H15"/>
    <property type="match status" value="1"/>
</dbReference>
<feature type="compositionally biased region" description="Polar residues" evidence="1">
    <location>
        <begin position="896"/>
        <end position="907"/>
    </location>
</feature>
<dbReference type="Proteomes" id="UP000245207">
    <property type="component" value="Unassembled WGS sequence"/>
</dbReference>
<keyword evidence="4" id="KW-1185">Reference proteome</keyword>
<dbReference type="InterPro" id="IPR036390">
    <property type="entry name" value="WH_DNA-bd_sf"/>
</dbReference>
<evidence type="ECO:0000259" key="2">
    <source>
        <dbReference type="PROSITE" id="PS51504"/>
    </source>
</evidence>
<feature type="compositionally biased region" description="Basic residues" evidence="1">
    <location>
        <begin position="492"/>
        <end position="502"/>
    </location>
</feature>
<evidence type="ECO:0000256" key="1">
    <source>
        <dbReference type="SAM" id="MobiDB-lite"/>
    </source>
</evidence>
<feature type="region of interest" description="Disordered" evidence="1">
    <location>
        <begin position="891"/>
        <end position="1042"/>
    </location>
</feature>
<evidence type="ECO:0000313" key="4">
    <source>
        <dbReference type="Proteomes" id="UP000245207"/>
    </source>
</evidence>
<dbReference type="PROSITE" id="PS51257">
    <property type="entry name" value="PROKAR_LIPOPROTEIN"/>
    <property type="match status" value="1"/>
</dbReference>
<dbReference type="OrthoDB" id="1110759at2759"/>
<feature type="region of interest" description="Disordered" evidence="1">
    <location>
        <begin position="594"/>
        <end position="615"/>
    </location>
</feature>
<dbReference type="InterPro" id="IPR005818">
    <property type="entry name" value="Histone_H1/H5_H15"/>
</dbReference>
<feature type="compositionally biased region" description="Basic and acidic residues" evidence="1">
    <location>
        <begin position="1012"/>
        <end position="1028"/>
    </location>
</feature>
<evidence type="ECO:0000313" key="3">
    <source>
        <dbReference type="EMBL" id="PWA64486.1"/>
    </source>
</evidence>
<dbReference type="SUPFAM" id="SSF46785">
    <property type="entry name" value="Winged helix' DNA-binding domain"/>
    <property type="match status" value="1"/>
</dbReference>
<dbReference type="AlphaFoldDB" id="A0A2U1MTD8"/>
<dbReference type="InterPro" id="IPR024752">
    <property type="entry name" value="Myb/SANT-like_dom"/>
</dbReference>
<feature type="domain" description="H15" evidence="2">
    <location>
        <begin position="376"/>
        <end position="446"/>
    </location>
</feature>
<feature type="region of interest" description="Disordered" evidence="1">
    <location>
        <begin position="815"/>
        <end position="869"/>
    </location>
</feature>
<dbReference type="PROSITE" id="PS51504">
    <property type="entry name" value="H15"/>
    <property type="match status" value="1"/>
</dbReference>
<name>A0A2U1MTD8_ARTAN</name>
<reference evidence="3 4" key="1">
    <citation type="journal article" date="2018" name="Mol. Plant">
        <title>The genome of Artemisia annua provides insight into the evolution of Asteraceae family and artemisinin biosynthesis.</title>
        <authorList>
            <person name="Shen Q."/>
            <person name="Zhang L."/>
            <person name="Liao Z."/>
            <person name="Wang S."/>
            <person name="Yan T."/>
            <person name="Shi P."/>
            <person name="Liu M."/>
            <person name="Fu X."/>
            <person name="Pan Q."/>
            <person name="Wang Y."/>
            <person name="Lv Z."/>
            <person name="Lu X."/>
            <person name="Zhang F."/>
            <person name="Jiang W."/>
            <person name="Ma Y."/>
            <person name="Chen M."/>
            <person name="Hao X."/>
            <person name="Li L."/>
            <person name="Tang Y."/>
            <person name="Lv G."/>
            <person name="Zhou Y."/>
            <person name="Sun X."/>
            <person name="Brodelius P.E."/>
            <person name="Rose J.K.C."/>
            <person name="Tang K."/>
        </authorList>
    </citation>
    <scope>NUCLEOTIDE SEQUENCE [LARGE SCALE GENOMIC DNA]</scope>
    <source>
        <strain evidence="4">cv. Huhao1</strain>
        <tissue evidence="3">Leaf</tissue>
    </source>
</reference>
<sequence length="1042" mass="118390">MLFFRAVLLPPYAVFFSPTSSCSIATISCFLSPISSCLSYAVTALKGCLVDIETVFFLVVNFDLVSLLMDVVNGNETALTSGRKRKPKSPIIWDDRTHLVFVELCLNEARHGNKPSYFDLVSLLMDVVNGNETALTSGRKRKPKSPIIWDDRTHLVFVELCLNEARLGNKPSCKAAYKSFKNKMREKTGKDWKYKQLKNHWDNMKKDWKLYDRLTRLESGIRWDPVRNTIDASPEWWDEKIKADENLEKFRGQNLEMYKLYYEPLFRDTGIVGDIMLHETDSKTAEQNLLSNIETVPKTAEQNLLSNIETVSKTAEQNLLSNISRMDKLKKALIKFTDSNPSLFPNNNNKKKNGDSRRLIQQQFSPFFHDNLHTPNHPPYAAMIHKAIWELNEKGGSNEESISKYIRREYVDLPWAHSSLLKHHLEKLCDQEEISLTRKQRYCLAGAESDLISEPESDVKRKRNSESGKKSDDRSKKSKKLKSEPDSQSGKKSSRHRKKKKKSLLDIHETNKKAINIFQVVEPLNVVADEQENITDKGMHEPQNLGIEDQTAEQENNLIDTHTNQEIEEGGVCANAAEQNQSKLCIITDSDVTGNGSQSLERSSDKELTGICGNNKGEMKRRVRGKKRKLMYTSIKNRCKRSKKREETQLQVGKANLKQHNEVTDNVSHELNQIIEANTDDVQFQEEDEVGTSVAKEVSQIETQLQVLSEANLKQNNEVSDYESREQNQIIEVNSSDLDVQVQEENEAGTRVAKEIFKNDNSARRVSTRSQLMSISKKDAIASSKLTVSPINTPNDKLDVLECLSEEKQPSVKIIEVKKEKETPSPASTHMNRQRAKLRSSQKNTDVDEPTTATTSELTVSPDYTNMPKDKVDVGEYLSEEKELSCEIIEVKEAKQTPSQASSQVNRQRAKLRSSQKNTELDEPTTAPISTEVYEHSDSQQCQQPEESEDPPEENKPKYKGRGSPLKFKDPETNEVSSKTRSAANLMKSKQSAKGKVGGKHPTTNLFEDEVSDKTKSTNKESQLEYIRHKMTRSGKMRDSSS</sequence>
<comment type="caution">
    <text evidence="3">The sequence shown here is derived from an EMBL/GenBank/DDBJ whole genome shotgun (WGS) entry which is preliminary data.</text>
</comment>
<dbReference type="GO" id="GO:0006334">
    <property type="term" value="P:nucleosome assembly"/>
    <property type="evidence" value="ECO:0007669"/>
    <property type="project" value="InterPro"/>
</dbReference>
<dbReference type="Pfam" id="PF12776">
    <property type="entry name" value="Myb_DNA-bind_3"/>
    <property type="match status" value="1"/>
</dbReference>
<dbReference type="PANTHER" id="PTHR31704:SF37">
    <property type="entry name" value="HEAT SHOCK PROTEIN"/>
    <property type="match status" value="1"/>
</dbReference>
<feature type="compositionally biased region" description="Polar residues" evidence="1">
    <location>
        <begin position="851"/>
        <end position="864"/>
    </location>
</feature>
<dbReference type="EMBL" id="PKPP01004410">
    <property type="protein sequence ID" value="PWA64486.1"/>
    <property type="molecule type" value="Genomic_DNA"/>
</dbReference>
<dbReference type="GO" id="GO:0003677">
    <property type="term" value="F:DNA binding"/>
    <property type="evidence" value="ECO:0007669"/>
    <property type="project" value="InterPro"/>
</dbReference>
<gene>
    <name evidence="3" type="ORF">CTI12_AA341890</name>
</gene>